<dbReference type="Gene3D" id="2.20.28.30">
    <property type="entry name" value="RNA polymerase ii, chain L"/>
    <property type="match status" value="1"/>
</dbReference>
<dbReference type="InterPro" id="IPR006591">
    <property type="entry name" value="RNAP_P/RPABC4"/>
</dbReference>
<keyword evidence="2 8" id="KW-0963">Cytoplasm</keyword>
<evidence type="ECO:0000313" key="9">
    <source>
        <dbReference type="EMBL" id="GBH34650.1"/>
    </source>
</evidence>
<dbReference type="InterPro" id="IPR029040">
    <property type="entry name" value="RPABC4/Spt4"/>
</dbReference>
<keyword evidence="3 8" id="KW-0808">Transferase</keyword>
<reference evidence="9 10" key="1">
    <citation type="submission" date="2018-05" db="EMBL/GenBank/DDBJ databases">
        <title>genome sequencing of Nitrosopumilus sp. NM25.</title>
        <authorList>
            <person name="Mori K."/>
            <person name="Nakagawa T."/>
        </authorList>
    </citation>
    <scope>NUCLEOTIDE SEQUENCE [LARGE SCALE GENOMIC DNA]</scope>
    <source>
        <strain evidence="9 10">NM25</strain>
    </source>
</reference>
<sequence>MVENFDDDEIEETPVETFDVNYSCLRCGTIVSNTELSRLPEIKCICGFRVFTKVRPPVVKTVKAI</sequence>
<protein>
    <recommendedName>
        <fullName evidence="8">DNA-directed RNA polymerase subunit Rpo12</fullName>
        <ecNumber evidence="8">2.7.7.6</ecNumber>
    </recommendedName>
    <alternativeName>
        <fullName evidence="8">DNA-directed RNA polymerase subunit P</fullName>
    </alternativeName>
</protein>
<comment type="cofactor">
    <cofactor evidence="8">
        <name>Zn(2+)</name>
        <dbReference type="ChEBI" id="CHEBI:29105"/>
    </cofactor>
    <text evidence="8">Binds 1 zinc ion.</text>
</comment>
<organism evidence="9 10">
    <name type="scientific">Nitrosopumilus zosterae</name>
    <dbReference type="NCBI Taxonomy" id="718286"/>
    <lineage>
        <taxon>Archaea</taxon>
        <taxon>Nitrososphaerota</taxon>
        <taxon>Nitrososphaeria</taxon>
        <taxon>Nitrosopumilales</taxon>
        <taxon>Nitrosopumilaceae</taxon>
        <taxon>Nitrosopumilus</taxon>
    </lineage>
</organism>
<keyword evidence="5 8" id="KW-0479">Metal-binding</keyword>
<evidence type="ECO:0000256" key="3">
    <source>
        <dbReference type="ARBA" id="ARBA00022679"/>
    </source>
</evidence>
<comment type="subcellular location">
    <subcellularLocation>
        <location evidence="8">Cytoplasm</location>
    </subcellularLocation>
</comment>
<keyword evidence="7 8" id="KW-0804">Transcription</keyword>
<name>A0A2S2KSI8_9ARCH</name>
<comment type="catalytic activity">
    <reaction evidence="8">
        <text>RNA(n) + a ribonucleoside 5'-triphosphate = RNA(n+1) + diphosphate</text>
        <dbReference type="Rhea" id="RHEA:21248"/>
        <dbReference type="Rhea" id="RHEA-COMP:14527"/>
        <dbReference type="Rhea" id="RHEA-COMP:17342"/>
        <dbReference type="ChEBI" id="CHEBI:33019"/>
        <dbReference type="ChEBI" id="CHEBI:61557"/>
        <dbReference type="ChEBI" id="CHEBI:140395"/>
        <dbReference type="EC" id="2.7.7.6"/>
    </reaction>
</comment>
<dbReference type="EMBL" id="BGKI01000007">
    <property type="protein sequence ID" value="GBH34650.1"/>
    <property type="molecule type" value="Genomic_DNA"/>
</dbReference>
<evidence type="ECO:0000256" key="8">
    <source>
        <dbReference type="HAMAP-Rule" id="MF_00615"/>
    </source>
</evidence>
<keyword evidence="6 8" id="KW-0862">Zinc</keyword>
<keyword evidence="1 8" id="KW-0240">DNA-directed RNA polymerase</keyword>
<evidence type="ECO:0000256" key="6">
    <source>
        <dbReference type="ARBA" id="ARBA00022833"/>
    </source>
</evidence>
<evidence type="ECO:0000256" key="1">
    <source>
        <dbReference type="ARBA" id="ARBA00022478"/>
    </source>
</evidence>
<dbReference type="GO" id="GO:0003899">
    <property type="term" value="F:DNA-directed RNA polymerase activity"/>
    <property type="evidence" value="ECO:0007669"/>
    <property type="project" value="UniProtKB-UniRule"/>
</dbReference>
<gene>
    <name evidence="8" type="primary">rpo12</name>
    <name evidence="8" type="synonym">rpoP</name>
    <name evidence="9" type="ORF">NZNM25_14410</name>
</gene>
<comment type="similarity">
    <text evidence="8">Belongs to the archaeal Rpo12/eukaryotic RPC10 RNA polymerase subunit family.</text>
</comment>
<dbReference type="SUPFAM" id="SSF63393">
    <property type="entry name" value="RNA polymerase subunits"/>
    <property type="match status" value="1"/>
</dbReference>
<dbReference type="EC" id="2.7.7.6" evidence="8"/>
<dbReference type="GO" id="GO:0005737">
    <property type="term" value="C:cytoplasm"/>
    <property type="evidence" value="ECO:0007669"/>
    <property type="project" value="UniProtKB-SubCell"/>
</dbReference>
<comment type="caution">
    <text evidence="9">The sequence shown here is derived from an EMBL/GenBank/DDBJ whole genome shotgun (WGS) entry which is preliminary data.</text>
</comment>
<feature type="binding site" evidence="8">
    <location>
        <position position="27"/>
    </location>
    <ligand>
        <name>Zn(2+)</name>
        <dbReference type="ChEBI" id="CHEBI:29105"/>
    </ligand>
</feature>
<comment type="function">
    <text evidence="8">DNA-dependent RNA polymerase (RNAP) catalyzes the transcription of DNA into RNA using the four ribonucleoside triphosphates as substrates.</text>
</comment>
<dbReference type="InterPro" id="IPR023464">
    <property type="entry name" value="Rpo12"/>
</dbReference>
<evidence type="ECO:0000313" key="10">
    <source>
        <dbReference type="Proteomes" id="UP000245829"/>
    </source>
</evidence>
<feature type="binding site" evidence="8">
    <location>
        <position position="44"/>
    </location>
    <ligand>
        <name>Zn(2+)</name>
        <dbReference type="ChEBI" id="CHEBI:29105"/>
    </ligand>
</feature>
<accession>A0A2S2KSI8</accession>
<evidence type="ECO:0000256" key="2">
    <source>
        <dbReference type="ARBA" id="ARBA00022490"/>
    </source>
</evidence>
<dbReference type="GO" id="GO:0008270">
    <property type="term" value="F:zinc ion binding"/>
    <property type="evidence" value="ECO:0007669"/>
    <property type="project" value="UniProtKB-UniRule"/>
</dbReference>
<dbReference type="AlphaFoldDB" id="A0A2S2KSI8"/>
<evidence type="ECO:0000256" key="7">
    <source>
        <dbReference type="ARBA" id="ARBA00023163"/>
    </source>
</evidence>
<dbReference type="SMART" id="SM00659">
    <property type="entry name" value="RPOLCX"/>
    <property type="match status" value="1"/>
</dbReference>
<evidence type="ECO:0000256" key="5">
    <source>
        <dbReference type="ARBA" id="ARBA00022723"/>
    </source>
</evidence>
<dbReference type="GO" id="GO:0000428">
    <property type="term" value="C:DNA-directed RNA polymerase complex"/>
    <property type="evidence" value="ECO:0007669"/>
    <property type="project" value="UniProtKB-KW"/>
</dbReference>
<dbReference type="GO" id="GO:0006351">
    <property type="term" value="P:DNA-templated transcription"/>
    <property type="evidence" value="ECO:0007669"/>
    <property type="project" value="UniProtKB-UniRule"/>
</dbReference>
<dbReference type="Proteomes" id="UP000245829">
    <property type="component" value="Unassembled WGS sequence"/>
</dbReference>
<comment type="subunit">
    <text evidence="8">Part of the RNA polymerase complex.</text>
</comment>
<feature type="binding site" evidence="8">
    <location>
        <position position="46"/>
    </location>
    <ligand>
        <name>Zn(2+)</name>
        <dbReference type="ChEBI" id="CHEBI:29105"/>
    </ligand>
</feature>
<keyword evidence="10" id="KW-1185">Reference proteome</keyword>
<evidence type="ECO:0000256" key="4">
    <source>
        <dbReference type="ARBA" id="ARBA00022695"/>
    </source>
</evidence>
<proteinExistence type="inferred from homology"/>
<dbReference type="HAMAP" id="MF_00615">
    <property type="entry name" value="RNApol_arch_Rpo12"/>
    <property type="match status" value="1"/>
</dbReference>
<keyword evidence="4 8" id="KW-0548">Nucleotidyltransferase</keyword>
<dbReference type="GO" id="GO:0003677">
    <property type="term" value="F:DNA binding"/>
    <property type="evidence" value="ECO:0007669"/>
    <property type="project" value="InterPro"/>
</dbReference>